<dbReference type="EMBL" id="MTBO01000001">
    <property type="protein sequence ID" value="OSI18730.1"/>
    <property type="molecule type" value="Genomic_DNA"/>
</dbReference>
<evidence type="ECO:0000313" key="2">
    <source>
        <dbReference type="EMBL" id="OSI18730.1"/>
    </source>
</evidence>
<evidence type="ECO:0000313" key="3">
    <source>
        <dbReference type="Proteomes" id="UP000193118"/>
    </source>
</evidence>
<dbReference type="GeneID" id="94580692"/>
<name>A0A1X3DFQ5_9NEIS</name>
<dbReference type="Proteomes" id="UP000193118">
    <property type="component" value="Unassembled WGS sequence"/>
</dbReference>
<keyword evidence="1" id="KW-0732">Signal</keyword>
<protein>
    <recommendedName>
        <fullName evidence="4">Lipoprotein</fullName>
    </recommendedName>
</protein>
<sequence>MKYLFLLSALALSACAATHQEEYLVSAYDGKGRLLSKRVQLGSNKAGVPLARDTLCKIHPRAVIRVHTKGSKQLAGDFKPYSCSLRKEI</sequence>
<keyword evidence="3" id="KW-1185">Reference proteome</keyword>
<organism evidence="2 3">
    <name type="scientific">Neisseria dentiae</name>
    <dbReference type="NCBI Taxonomy" id="194197"/>
    <lineage>
        <taxon>Bacteria</taxon>
        <taxon>Pseudomonadati</taxon>
        <taxon>Pseudomonadota</taxon>
        <taxon>Betaproteobacteria</taxon>
        <taxon>Neisseriales</taxon>
        <taxon>Neisseriaceae</taxon>
        <taxon>Neisseria</taxon>
    </lineage>
</organism>
<dbReference type="AlphaFoldDB" id="A0A1X3DFQ5"/>
<evidence type="ECO:0000256" key="1">
    <source>
        <dbReference type="SAM" id="SignalP"/>
    </source>
</evidence>
<dbReference type="RefSeq" id="WP_085364742.1">
    <property type="nucleotide sequence ID" value="NZ_CAUJPZ010000009.1"/>
</dbReference>
<feature type="chain" id="PRO_5012733339" description="Lipoprotein" evidence="1">
    <location>
        <begin position="17"/>
        <end position="89"/>
    </location>
</feature>
<dbReference type="OrthoDB" id="8602511at2"/>
<reference evidence="3" key="1">
    <citation type="submission" date="2017-01" db="EMBL/GenBank/DDBJ databases">
        <authorList>
            <person name="Wolfgang W.J."/>
            <person name="Cole J."/>
            <person name="Wroblewski D."/>
            <person name="Mcginnis J."/>
            <person name="Musser K.A."/>
        </authorList>
    </citation>
    <scope>NUCLEOTIDE SEQUENCE [LARGE SCALE GENOMIC DNA]</scope>
    <source>
        <strain evidence="3">DSM 19151</strain>
    </source>
</reference>
<dbReference type="STRING" id="194197.BWD09_00200"/>
<evidence type="ECO:0008006" key="4">
    <source>
        <dbReference type="Google" id="ProtNLM"/>
    </source>
</evidence>
<comment type="caution">
    <text evidence="2">The sequence shown here is derived from an EMBL/GenBank/DDBJ whole genome shotgun (WGS) entry which is preliminary data.</text>
</comment>
<accession>A0A1X3DFQ5</accession>
<dbReference type="PROSITE" id="PS51257">
    <property type="entry name" value="PROKAR_LIPOPROTEIN"/>
    <property type="match status" value="1"/>
</dbReference>
<feature type="signal peptide" evidence="1">
    <location>
        <begin position="1"/>
        <end position="16"/>
    </location>
</feature>
<gene>
    <name evidence="2" type="ORF">BWD09_00200</name>
</gene>
<proteinExistence type="predicted"/>